<dbReference type="Gene3D" id="3.40.50.450">
    <property type="match status" value="1"/>
</dbReference>
<dbReference type="InterPro" id="IPR041614">
    <property type="entry name" value="DprA_WH"/>
</dbReference>
<sequence>MADFYQLSPEEWALLVLSLTDGIGPVTARALIEEMGSAAAVVSATAAELASVPNVRPKLARLLLSGEGTRKAEEELAKLNQLASHGVNIQMLFTGSPNYPAYLDHCFDAPLVLYVRGQVPNTPMISIVGTRKNTVYAQDLLQYLMQGIATHRPDITIVSGLAYGVDKLAHQTALAHGLKSVGVVAHGHYTLYPSSHRRLAETMMAQGGGIVTEYPYDTRALPQRFVQRNRIVAGLSHATLVIESAERGGSLITANIAFDYGRSLFAAPGRVFDPASAGCNRLIERQKASIITSPEQILREINLLPDLPQQPMLPFAEEQPDQDPIIHELRTSGELTLEDLSLRLGEDVPTISGRLFDLELDGLIRSLPGSRYCIKNY</sequence>
<evidence type="ECO:0000259" key="3">
    <source>
        <dbReference type="Pfam" id="PF17782"/>
    </source>
</evidence>
<feature type="domain" description="DprA winged helix" evidence="3">
    <location>
        <begin position="316"/>
        <end position="369"/>
    </location>
</feature>
<dbReference type="Pfam" id="PF14520">
    <property type="entry name" value="HHH_5"/>
    <property type="match status" value="1"/>
</dbReference>
<dbReference type="STRING" id="1122973.GCA_000379925_01212"/>
<dbReference type="OrthoDB" id="9785707at2"/>
<dbReference type="InterPro" id="IPR057666">
    <property type="entry name" value="DrpA_SLOG"/>
</dbReference>
<evidence type="ECO:0000259" key="2">
    <source>
        <dbReference type="Pfam" id="PF02481"/>
    </source>
</evidence>
<protein>
    <submittedName>
        <fullName evidence="4">DNA-protecting protein DprA</fullName>
    </submittedName>
</protein>
<evidence type="ECO:0000256" key="1">
    <source>
        <dbReference type="ARBA" id="ARBA00006525"/>
    </source>
</evidence>
<dbReference type="PANTHER" id="PTHR43022:SF1">
    <property type="entry name" value="PROTEIN SMF"/>
    <property type="match status" value="1"/>
</dbReference>
<name>A0A4Y8WR62_9PORP</name>
<dbReference type="EMBL" id="SPNC01000055">
    <property type="protein sequence ID" value="TFH95328.1"/>
    <property type="molecule type" value="Genomic_DNA"/>
</dbReference>
<dbReference type="RefSeq" id="WP_018358455.1">
    <property type="nucleotide sequence ID" value="NZ_CP197400.1"/>
</dbReference>
<reference evidence="4 5" key="1">
    <citation type="submission" date="2019-03" db="EMBL/GenBank/DDBJ databases">
        <title>Porphyromonas levii Isolated from the Uterus of Dairy Cows.</title>
        <authorList>
            <person name="Francis A.M."/>
        </authorList>
    </citation>
    <scope>NUCLEOTIDE SEQUENCE [LARGE SCALE GENOMIC DNA]</scope>
    <source>
        <strain evidence="4 5">AF5678</strain>
    </source>
</reference>
<dbReference type="GO" id="GO:0009294">
    <property type="term" value="P:DNA-mediated transformation"/>
    <property type="evidence" value="ECO:0007669"/>
    <property type="project" value="InterPro"/>
</dbReference>
<dbReference type="InterPro" id="IPR003488">
    <property type="entry name" value="DprA"/>
</dbReference>
<dbReference type="SUPFAM" id="SSF102405">
    <property type="entry name" value="MCP/YpsA-like"/>
    <property type="match status" value="1"/>
</dbReference>
<dbReference type="Proteomes" id="UP000297225">
    <property type="component" value="Unassembled WGS sequence"/>
</dbReference>
<proteinExistence type="inferred from homology"/>
<feature type="domain" description="Smf/DprA SLOG" evidence="2">
    <location>
        <begin position="91"/>
        <end position="301"/>
    </location>
</feature>
<dbReference type="PANTHER" id="PTHR43022">
    <property type="entry name" value="PROTEIN SMF"/>
    <property type="match status" value="1"/>
</dbReference>
<evidence type="ECO:0000313" key="4">
    <source>
        <dbReference type="EMBL" id="TFH95328.1"/>
    </source>
</evidence>
<dbReference type="Pfam" id="PF02481">
    <property type="entry name" value="DNA_processg_A"/>
    <property type="match status" value="1"/>
</dbReference>
<dbReference type="AlphaFoldDB" id="A0A4Y8WR62"/>
<keyword evidence="5" id="KW-1185">Reference proteome</keyword>
<dbReference type="InterPro" id="IPR010994">
    <property type="entry name" value="RuvA_2-like"/>
</dbReference>
<dbReference type="NCBIfam" id="TIGR00732">
    <property type="entry name" value="dprA"/>
    <property type="match status" value="1"/>
</dbReference>
<accession>A0A4Y8WR62</accession>
<organism evidence="4 5">
    <name type="scientific">Porphyromonas levii</name>
    <dbReference type="NCBI Taxonomy" id="28114"/>
    <lineage>
        <taxon>Bacteria</taxon>
        <taxon>Pseudomonadati</taxon>
        <taxon>Bacteroidota</taxon>
        <taxon>Bacteroidia</taxon>
        <taxon>Bacteroidales</taxon>
        <taxon>Porphyromonadaceae</taxon>
        <taxon>Porphyromonas</taxon>
    </lineage>
</organism>
<gene>
    <name evidence="4" type="primary">dprA</name>
    <name evidence="4" type="ORF">E4P47_04775</name>
</gene>
<dbReference type="SUPFAM" id="SSF47781">
    <property type="entry name" value="RuvA domain 2-like"/>
    <property type="match status" value="1"/>
</dbReference>
<comment type="similarity">
    <text evidence="1">Belongs to the DprA/Smf family.</text>
</comment>
<dbReference type="Pfam" id="PF17782">
    <property type="entry name" value="WHD_DprA"/>
    <property type="match status" value="1"/>
</dbReference>
<comment type="caution">
    <text evidence="4">The sequence shown here is derived from an EMBL/GenBank/DDBJ whole genome shotgun (WGS) entry which is preliminary data.</text>
</comment>
<evidence type="ECO:0000313" key="5">
    <source>
        <dbReference type="Proteomes" id="UP000297225"/>
    </source>
</evidence>